<dbReference type="Proteomes" id="UP001642464">
    <property type="component" value="Unassembled WGS sequence"/>
</dbReference>
<feature type="non-terminal residue" evidence="2">
    <location>
        <position position="1"/>
    </location>
</feature>
<reference evidence="2 3" key="1">
    <citation type="submission" date="2024-02" db="EMBL/GenBank/DDBJ databases">
        <authorList>
            <person name="Chen Y."/>
            <person name="Shah S."/>
            <person name="Dougan E. K."/>
            <person name="Thang M."/>
            <person name="Chan C."/>
        </authorList>
    </citation>
    <scope>NUCLEOTIDE SEQUENCE [LARGE SCALE GENOMIC DNA]</scope>
</reference>
<feature type="non-terminal residue" evidence="2">
    <location>
        <position position="832"/>
    </location>
</feature>
<keyword evidence="3" id="KW-1185">Reference proteome</keyword>
<dbReference type="EMBL" id="CAXAMM010010745">
    <property type="protein sequence ID" value="CAK9024094.1"/>
    <property type="molecule type" value="Genomic_DNA"/>
</dbReference>
<feature type="region of interest" description="Disordered" evidence="1">
    <location>
        <begin position="306"/>
        <end position="352"/>
    </location>
</feature>
<comment type="caution">
    <text evidence="2">The sequence shown here is derived from an EMBL/GenBank/DDBJ whole genome shotgun (WGS) entry which is preliminary data.</text>
</comment>
<feature type="region of interest" description="Disordered" evidence="1">
    <location>
        <begin position="1"/>
        <end position="51"/>
    </location>
</feature>
<keyword evidence="2" id="KW-0406">Ion transport</keyword>
<proteinExistence type="predicted"/>
<evidence type="ECO:0000313" key="2">
    <source>
        <dbReference type="EMBL" id="CAK9024094.1"/>
    </source>
</evidence>
<feature type="compositionally biased region" description="Basic and acidic residues" evidence="1">
    <location>
        <begin position="310"/>
        <end position="322"/>
    </location>
</feature>
<organism evidence="2 3">
    <name type="scientific">Durusdinium trenchii</name>
    <dbReference type="NCBI Taxonomy" id="1381693"/>
    <lineage>
        <taxon>Eukaryota</taxon>
        <taxon>Sar</taxon>
        <taxon>Alveolata</taxon>
        <taxon>Dinophyceae</taxon>
        <taxon>Suessiales</taxon>
        <taxon>Symbiodiniaceae</taxon>
        <taxon>Durusdinium</taxon>
    </lineage>
</organism>
<evidence type="ECO:0000256" key="1">
    <source>
        <dbReference type="SAM" id="MobiDB-lite"/>
    </source>
</evidence>
<keyword evidence="2" id="KW-0407">Ion channel</keyword>
<sequence length="832" mass="92138">VTNQNRESAEIIEVDPDSPKREEEDNASSEAPDTSTSSDESAAVLSGARRPLRVPTVPDSLKLVQHTKLRTLHCMEKEHQLILLCGRKAVPERYGVVEEVTAGDVTEPGKTLPFIEKQRRLRAQQTRITGISHKHEQQASHALIDAAFNILETGAVVYLPPSKCGSRDAEIQSEAKNKQKQLLTLEQGTIKATASDALVSVDIGTEMKLMYALQRRGLAFDLVNLVSWPVHMEWVNKLFRALMSEAVPGFNSITLQQLLRADQELFLTIAAEFDGSLKGANVGDPPPLDAVIQRLMNDPRINIHLTPTARGEKRSIQQEGDKVSNPPPKKQKQPKPGAQRSPGQLPSELTGLRLKTKDGKPICWKRNLKQGELAFVIGFFSSGWNRDDTAQKSRTVVVDERCGTDGQCEVVNIGIPREPSEFIQEALNKGHPRDIIANIRDAERDLLLNLVHQPCSVRFQKRAAFMKKWLKRSLELKESEQKLRDSLAPHLVPILMGKRLLLWKEILIDLAYSDVAVIDDVVKGFALTGWAPQTGVFHKHVRKPSLTTQELRKRAAGLNAAVTGSLENSTEGPHDQYAWDETMEEVQKGWLGVSDGSSECVIAKRFPLVQGSKVRLIDDFSICGANSAYGMTEKLRVQSIDELRAYLAYILDSTEGAACPALVGRTFDLKHAYKQFGVDEWRSKFLNIAARKPGGSYGLFKVYALPFGASGSVTSFLRVACSIAYIGTYGLDITWTSFFDDFTVLCTQEEADNVGWYVESLFKLLGVEYAATGDKAPPFQSAFKSLGLIIDVSTVTSGTFSIQHTSKRRDELLNSLRSILKAAAAAPKELER</sequence>
<dbReference type="GO" id="GO:0034220">
    <property type="term" value="P:monoatomic ion transmembrane transport"/>
    <property type="evidence" value="ECO:0007669"/>
    <property type="project" value="UniProtKB-KW"/>
</dbReference>
<accession>A0ABP0KC14</accession>
<evidence type="ECO:0000313" key="3">
    <source>
        <dbReference type="Proteomes" id="UP001642464"/>
    </source>
</evidence>
<protein>
    <submittedName>
        <fullName evidence="2">Sodium channel protein 60E</fullName>
    </submittedName>
</protein>
<name>A0ABP0KC14_9DINO</name>
<feature type="compositionally biased region" description="Polar residues" evidence="1">
    <location>
        <begin position="28"/>
        <end position="40"/>
    </location>
</feature>
<gene>
    <name evidence="2" type="ORF">SCF082_LOCUS16468</name>
</gene>
<keyword evidence="2" id="KW-0813">Transport</keyword>